<sequence>MSNPPIKRHKALRNLSREHHDGLIFALRLQKGVAKRADLQSMEEYATWFWENHLLPHFQLEEERLFPMLKGEYELVRDAIVQHQDLKVLFQIQQKTHADFKRIYELLQKHIRLEERELFNLIQSTLSEQQLAIYEKIHKRQESCALWQKPFWS</sequence>
<evidence type="ECO:0000313" key="2">
    <source>
        <dbReference type="EMBL" id="AFU67710.1"/>
    </source>
</evidence>
<keyword evidence="3" id="KW-1185">Reference proteome</keyword>
<reference evidence="2" key="2">
    <citation type="submission" date="2012-09" db="EMBL/GenBank/DDBJ databases">
        <title>The complete sequence of Psychroflexus torquis an extreme psychrophile from sea-ice that is stimulated by light.</title>
        <authorList>
            <person name="Feng S."/>
            <person name="Powell S.M."/>
            <person name="Bowman J.P."/>
        </authorList>
    </citation>
    <scope>NUCLEOTIDE SEQUENCE [LARGE SCALE GENOMIC DNA]</scope>
    <source>
        <strain evidence="2">ATCC 700755</strain>
    </source>
</reference>
<dbReference type="Gene3D" id="1.20.120.520">
    <property type="entry name" value="nmb1532 protein domain like"/>
    <property type="match status" value="1"/>
</dbReference>
<dbReference type="Proteomes" id="UP000008514">
    <property type="component" value="Chromosome"/>
</dbReference>
<dbReference type="eggNOG" id="COG5592">
    <property type="taxonomic scope" value="Bacteria"/>
</dbReference>
<organism evidence="2 3">
    <name type="scientific">Psychroflexus torquis (strain ATCC 700755 / CIP 106069 / ACAM 623)</name>
    <dbReference type="NCBI Taxonomy" id="313595"/>
    <lineage>
        <taxon>Bacteria</taxon>
        <taxon>Pseudomonadati</taxon>
        <taxon>Bacteroidota</taxon>
        <taxon>Flavobacteriia</taxon>
        <taxon>Flavobacteriales</taxon>
        <taxon>Flavobacteriaceae</taxon>
        <taxon>Psychroflexus</taxon>
    </lineage>
</organism>
<dbReference type="KEGG" id="ptq:P700755_000700"/>
<dbReference type="RefSeq" id="WP_015023327.1">
    <property type="nucleotide sequence ID" value="NC_018721.1"/>
</dbReference>
<dbReference type="InterPro" id="IPR012312">
    <property type="entry name" value="Hemerythrin-like"/>
</dbReference>
<feature type="domain" description="Hemerythrin-like" evidence="1">
    <location>
        <begin position="14"/>
        <end position="121"/>
    </location>
</feature>
<gene>
    <name evidence="2" type="ordered locus">P700755_000700</name>
</gene>
<name>K4IQD6_PSYTT</name>
<dbReference type="OrthoDB" id="9793254at2"/>
<dbReference type="HOGENOM" id="CLU_129685_2_0_10"/>
<dbReference type="EMBL" id="CP003879">
    <property type="protein sequence ID" value="AFU67710.1"/>
    <property type="molecule type" value="Genomic_DNA"/>
</dbReference>
<evidence type="ECO:0000259" key="1">
    <source>
        <dbReference type="Pfam" id="PF01814"/>
    </source>
</evidence>
<dbReference type="STRING" id="313595.P700755_000700"/>
<dbReference type="Pfam" id="PF01814">
    <property type="entry name" value="Hemerythrin"/>
    <property type="match status" value="1"/>
</dbReference>
<dbReference type="AlphaFoldDB" id="K4IQD6"/>
<proteinExistence type="predicted"/>
<protein>
    <submittedName>
        <fullName evidence="2">Hemerythrin HHE cation binding domain protein</fullName>
    </submittedName>
</protein>
<reference evidence="2" key="1">
    <citation type="submission" date="2006-03" db="EMBL/GenBank/DDBJ databases">
        <authorList>
            <person name="Bowman J."/>
            <person name="Ferriera S."/>
            <person name="Johnson J."/>
            <person name="Kravitz S."/>
            <person name="Halpern A."/>
            <person name="Remington K."/>
            <person name="Beeson K."/>
            <person name="Tran B."/>
            <person name="Rogers Y.-H."/>
            <person name="Friedman R."/>
            <person name="Venter J.C."/>
        </authorList>
    </citation>
    <scope>NUCLEOTIDE SEQUENCE [LARGE SCALE GENOMIC DNA]</scope>
    <source>
        <strain evidence="2">ATCC 700755</strain>
    </source>
</reference>
<evidence type="ECO:0000313" key="3">
    <source>
        <dbReference type="Proteomes" id="UP000008514"/>
    </source>
</evidence>
<accession>K4IQD6</accession>